<feature type="domain" description="RNA polymerase sigma-70" evidence="5">
    <location>
        <begin position="56"/>
        <end position="69"/>
    </location>
</feature>
<dbReference type="PANTHER" id="PTHR30385:SF1">
    <property type="entry name" value="RNA POLYMERASE SIGMA-H FACTOR"/>
    <property type="match status" value="1"/>
</dbReference>
<protein>
    <submittedName>
        <fullName evidence="6">Sigma-70 family RNA polymerase sigma factor</fullName>
    </submittedName>
</protein>
<evidence type="ECO:0000313" key="6">
    <source>
        <dbReference type="EMBL" id="MBU5489037.1"/>
    </source>
</evidence>
<evidence type="ECO:0000256" key="1">
    <source>
        <dbReference type="ARBA" id="ARBA00023015"/>
    </source>
</evidence>
<proteinExistence type="predicted"/>
<dbReference type="PROSITE" id="PS00715">
    <property type="entry name" value="SIGMA70_1"/>
    <property type="match status" value="1"/>
</dbReference>
<evidence type="ECO:0000256" key="3">
    <source>
        <dbReference type="ARBA" id="ARBA00023125"/>
    </source>
</evidence>
<evidence type="ECO:0000256" key="4">
    <source>
        <dbReference type="ARBA" id="ARBA00023163"/>
    </source>
</evidence>
<keyword evidence="4" id="KW-0804">Transcription</keyword>
<dbReference type="PIRSF" id="PIRSF002939">
    <property type="entry name" value="RNA_polymerase_sigma-H_factor"/>
    <property type="match status" value="1"/>
</dbReference>
<dbReference type="Proteomes" id="UP000783588">
    <property type="component" value="Unassembled WGS sequence"/>
</dbReference>
<evidence type="ECO:0000313" key="7">
    <source>
        <dbReference type="Proteomes" id="UP000783588"/>
    </source>
</evidence>
<dbReference type="InterPro" id="IPR013249">
    <property type="entry name" value="RNA_pol_sigma70_r4_t2"/>
</dbReference>
<comment type="caution">
    <text evidence="6">The sequence shown here is derived from an EMBL/GenBank/DDBJ whole genome shotgun (WGS) entry which is preliminary data.</text>
</comment>
<dbReference type="Pfam" id="PF04542">
    <property type="entry name" value="Sigma70_r2"/>
    <property type="match status" value="1"/>
</dbReference>
<dbReference type="InterPro" id="IPR007627">
    <property type="entry name" value="RNA_pol_sigma70_r2"/>
</dbReference>
<dbReference type="InterPro" id="IPR000943">
    <property type="entry name" value="RNA_pol_sigma70"/>
</dbReference>
<gene>
    <name evidence="6" type="ORF">KQI75_00090</name>
</gene>
<dbReference type="InterPro" id="IPR014284">
    <property type="entry name" value="RNA_pol_sigma-70_dom"/>
</dbReference>
<dbReference type="Pfam" id="PF08281">
    <property type="entry name" value="Sigma70_r4_2"/>
    <property type="match status" value="1"/>
</dbReference>
<dbReference type="EMBL" id="JAHLQI010000001">
    <property type="protein sequence ID" value="MBU5489037.1"/>
    <property type="molecule type" value="Genomic_DNA"/>
</dbReference>
<dbReference type="PANTHER" id="PTHR30385">
    <property type="entry name" value="SIGMA FACTOR F FLAGELLAR"/>
    <property type="match status" value="1"/>
</dbReference>
<keyword evidence="7" id="KW-1185">Reference proteome</keyword>
<accession>A0ABS6EP81</accession>
<dbReference type="InterPro" id="IPR016371">
    <property type="entry name" value="RNA_pol_sigma-H_factor"/>
</dbReference>
<name>A0ABS6EP81_9FIRM</name>
<keyword evidence="2" id="KW-0731">Sigma factor</keyword>
<reference evidence="6 7" key="1">
    <citation type="submission" date="2021-06" db="EMBL/GenBank/DDBJ databases">
        <authorList>
            <person name="Sun Q."/>
            <person name="Li D."/>
        </authorList>
    </citation>
    <scope>NUCLEOTIDE SEQUENCE [LARGE SCALE GENOMIC DNA]</scope>
    <source>
        <strain evidence="6 7">MSJd-7</strain>
    </source>
</reference>
<sequence>MYGKESSGQKTVSDENLCRLAQQGDRNAEEQVVVRYFGLVKACARPYFLAGGDGEDLIQEGMLGLLKAVRTYEPTRGVPFEAFARLCVTRRVYSAVSAAAADKHEPLNHSEDLAKTPLFDEHSKAAHTAADPVNLVIDREEHRERQEKLKDSLSAFEARVLALYLDGNSYEEMASEVGKPVKSVDNAIQRIRRKAAALFPDEHR</sequence>
<evidence type="ECO:0000256" key="2">
    <source>
        <dbReference type="ARBA" id="ARBA00023082"/>
    </source>
</evidence>
<dbReference type="NCBIfam" id="TIGR02937">
    <property type="entry name" value="sigma70-ECF"/>
    <property type="match status" value="1"/>
</dbReference>
<organism evidence="6 7">
    <name type="scientific">Butyricicoccus intestinisimiae</name>
    <dbReference type="NCBI Taxonomy" id="2841509"/>
    <lineage>
        <taxon>Bacteria</taxon>
        <taxon>Bacillati</taxon>
        <taxon>Bacillota</taxon>
        <taxon>Clostridia</taxon>
        <taxon>Eubacteriales</taxon>
        <taxon>Butyricicoccaceae</taxon>
        <taxon>Butyricicoccus</taxon>
    </lineage>
</organism>
<keyword evidence="1" id="KW-0805">Transcription regulation</keyword>
<evidence type="ECO:0000259" key="5">
    <source>
        <dbReference type="PROSITE" id="PS00715"/>
    </source>
</evidence>
<keyword evidence="3" id="KW-0238">DNA-binding</keyword>